<evidence type="ECO:0000256" key="1">
    <source>
        <dbReference type="ARBA" id="ARBA00004141"/>
    </source>
</evidence>
<feature type="transmembrane region" description="Helical" evidence="5">
    <location>
        <begin position="221"/>
        <end position="238"/>
    </location>
</feature>
<feature type="transmembrane region" description="Helical" evidence="5">
    <location>
        <begin position="59"/>
        <end position="80"/>
    </location>
</feature>
<sequence length="523" mass="54940">MEEGTTGDLNAATNAKPGRHSSLAVVRVVLVLVLGAFTANVDGSLVLATHPAIASEFNALSSSSWLFVAYNLAGAATQAMYGKLSDIYGRRLLLVIAYALFAVGCAIVGAGRSMGEVIVGRVVSGCGGSALNVLGILLITDLVPLREAASWQASINLAATAGRSLGGPVGGWLADTVGWRWSFMGQVPVFCLAILLCLAWLPRQQQIDSKEKPRGLARVDFLGAGLLALFILALLLPFELSSLPGGWSGPTIAAVIAAPILLGALFVLAEKRWAVEPIFPLEVLHNRDVVLAYLVTLLQAMAQLGLLFSVPLYFQVTQRVSNKVAGAYLIPAVVGNAIGALVAGIVIKRTGRYRQVLILATAVSSVSYLLMLLRWHGQTNVWESLYIFPGGLGTGMVQTATFVAIQATIDPAHKAAAMSGIFLVVTVGVIMGMAGVSAVTLQTMAGRLAALLRLRGIDEVAVSKIVESATSSIEYIDDAPPDIAALVVEAYVYGLAAGHVVSLFGAALAVVCCFILREHELRR</sequence>
<dbReference type="EMBL" id="JAGTJQ010000006">
    <property type="protein sequence ID" value="KAH7029823.1"/>
    <property type="molecule type" value="Genomic_DNA"/>
</dbReference>
<dbReference type="OrthoDB" id="6770063at2759"/>
<dbReference type="GO" id="GO:0000329">
    <property type="term" value="C:fungal-type vacuole membrane"/>
    <property type="evidence" value="ECO:0007669"/>
    <property type="project" value="TreeGrafter"/>
</dbReference>
<accession>A0A9P8Y4Z2</accession>
<feature type="domain" description="Major facilitator superfamily (MFS) profile" evidence="6">
    <location>
        <begin position="28"/>
        <end position="520"/>
    </location>
</feature>
<evidence type="ECO:0000256" key="3">
    <source>
        <dbReference type="ARBA" id="ARBA00022989"/>
    </source>
</evidence>
<feature type="transmembrane region" description="Helical" evidence="5">
    <location>
        <begin position="179"/>
        <end position="201"/>
    </location>
</feature>
<dbReference type="PROSITE" id="PS50850">
    <property type="entry name" value="MFS"/>
    <property type="match status" value="1"/>
</dbReference>
<evidence type="ECO:0000256" key="5">
    <source>
        <dbReference type="SAM" id="Phobius"/>
    </source>
</evidence>
<proteinExistence type="predicted"/>
<dbReference type="Gene3D" id="1.20.1720.10">
    <property type="entry name" value="Multidrug resistance protein D"/>
    <property type="match status" value="1"/>
</dbReference>
<keyword evidence="8" id="KW-1185">Reference proteome</keyword>
<keyword evidence="2 5" id="KW-0812">Transmembrane</keyword>
<dbReference type="SUPFAM" id="SSF103473">
    <property type="entry name" value="MFS general substrate transporter"/>
    <property type="match status" value="1"/>
</dbReference>
<feature type="transmembrane region" description="Helical" evidence="5">
    <location>
        <begin position="490"/>
        <end position="516"/>
    </location>
</feature>
<dbReference type="PANTHER" id="PTHR23501">
    <property type="entry name" value="MAJOR FACILITATOR SUPERFAMILY"/>
    <property type="match status" value="1"/>
</dbReference>
<feature type="transmembrane region" description="Helical" evidence="5">
    <location>
        <begin position="21"/>
        <end position="39"/>
    </location>
</feature>
<feature type="transmembrane region" description="Helical" evidence="5">
    <location>
        <begin position="92"/>
        <end position="110"/>
    </location>
</feature>
<evidence type="ECO:0000313" key="7">
    <source>
        <dbReference type="EMBL" id="KAH7029823.1"/>
    </source>
</evidence>
<feature type="transmembrane region" description="Helical" evidence="5">
    <location>
        <begin position="421"/>
        <end position="445"/>
    </location>
</feature>
<dbReference type="InterPro" id="IPR036259">
    <property type="entry name" value="MFS_trans_sf"/>
</dbReference>
<dbReference type="InterPro" id="IPR020846">
    <property type="entry name" value="MFS_dom"/>
</dbReference>
<name>A0A9P8Y4Z2_9PEZI</name>
<dbReference type="InterPro" id="IPR011701">
    <property type="entry name" value="MFS"/>
</dbReference>
<dbReference type="Proteomes" id="UP000756346">
    <property type="component" value="Unassembled WGS sequence"/>
</dbReference>
<reference evidence="7" key="1">
    <citation type="journal article" date="2021" name="Nat. Commun.">
        <title>Genetic determinants of endophytism in the Arabidopsis root mycobiome.</title>
        <authorList>
            <person name="Mesny F."/>
            <person name="Miyauchi S."/>
            <person name="Thiergart T."/>
            <person name="Pickel B."/>
            <person name="Atanasova L."/>
            <person name="Karlsson M."/>
            <person name="Huettel B."/>
            <person name="Barry K.W."/>
            <person name="Haridas S."/>
            <person name="Chen C."/>
            <person name="Bauer D."/>
            <person name="Andreopoulos W."/>
            <person name="Pangilinan J."/>
            <person name="LaButti K."/>
            <person name="Riley R."/>
            <person name="Lipzen A."/>
            <person name="Clum A."/>
            <person name="Drula E."/>
            <person name="Henrissat B."/>
            <person name="Kohler A."/>
            <person name="Grigoriev I.V."/>
            <person name="Martin F.M."/>
            <person name="Hacquard S."/>
        </authorList>
    </citation>
    <scope>NUCLEOTIDE SEQUENCE</scope>
    <source>
        <strain evidence="7">MPI-CAGE-CH-0230</strain>
    </source>
</reference>
<comment type="caution">
    <text evidence="7">The sequence shown here is derived from an EMBL/GenBank/DDBJ whole genome shotgun (WGS) entry which is preliminary data.</text>
</comment>
<keyword evidence="4 5" id="KW-0472">Membrane</keyword>
<feature type="transmembrane region" description="Helical" evidence="5">
    <location>
        <begin position="356"/>
        <end position="375"/>
    </location>
</feature>
<feature type="transmembrane region" description="Helical" evidence="5">
    <location>
        <begin position="290"/>
        <end position="314"/>
    </location>
</feature>
<feature type="transmembrane region" description="Helical" evidence="5">
    <location>
        <begin position="326"/>
        <end position="347"/>
    </location>
</feature>
<evidence type="ECO:0000313" key="8">
    <source>
        <dbReference type="Proteomes" id="UP000756346"/>
    </source>
</evidence>
<feature type="transmembrane region" description="Helical" evidence="5">
    <location>
        <begin position="122"/>
        <end position="143"/>
    </location>
</feature>
<organism evidence="7 8">
    <name type="scientific">Microdochium trichocladiopsis</name>
    <dbReference type="NCBI Taxonomy" id="1682393"/>
    <lineage>
        <taxon>Eukaryota</taxon>
        <taxon>Fungi</taxon>
        <taxon>Dikarya</taxon>
        <taxon>Ascomycota</taxon>
        <taxon>Pezizomycotina</taxon>
        <taxon>Sordariomycetes</taxon>
        <taxon>Xylariomycetidae</taxon>
        <taxon>Xylariales</taxon>
        <taxon>Microdochiaceae</taxon>
        <taxon>Microdochium</taxon>
    </lineage>
</organism>
<comment type="subcellular location">
    <subcellularLocation>
        <location evidence="1">Membrane</location>
        <topology evidence="1">Multi-pass membrane protein</topology>
    </subcellularLocation>
</comment>
<dbReference type="Pfam" id="PF07690">
    <property type="entry name" value="MFS_1"/>
    <property type="match status" value="1"/>
</dbReference>
<dbReference type="AlphaFoldDB" id="A0A9P8Y4Z2"/>
<feature type="transmembrane region" description="Helical" evidence="5">
    <location>
        <begin position="387"/>
        <end position="409"/>
    </location>
</feature>
<gene>
    <name evidence="7" type="ORF">B0I36DRAFT_245139</name>
</gene>
<protein>
    <submittedName>
        <fullName evidence="7">Major facilitator superfamily domain-containing protein</fullName>
    </submittedName>
</protein>
<dbReference type="RefSeq" id="XP_046012111.1">
    <property type="nucleotide sequence ID" value="XM_046150129.1"/>
</dbReference>
<evidence type="ECO:0000256" key="4">
    <source>
        <dbReference type="ARBA" id="ARBA00023136"/>
    </source>
</evidence>
<dbReference type="GO" id="GO:0015174">
    <property type="term" value="F:basic amino acid transmembrane transporter activity"/>
    <property type="evidence" value="ECO:0007669"/>
    <property type="project" value="TreeGrafter"/>
</dbReference>
<keyword evidence="3 5" id="KW-1133">Transmembrane helix</keyword>
<dbReference type="GeneID" id="70179675"/>
<evidence type="ECO:0000259" key="6">
    <source>
        <dbReference type="PROSITE" id="PS50850"/>
    </source>
</evidence>
<dbReference type="Gene3D" id="1.20.1250.20">
    <property type="entry name" value="MFS general substrate transporter like domains"/>
    <property type="match status" value="1"/>
</dbReference>
<evidence type="ECO:0000256" key="2">
    <source>
        <dbReference type="ARBA" id="ARBA00022692"/>
    </source>
</evidence>
<feature type="transmembrane region" description="Helical" evidence="5">
    <location>
        <begin position="250"/>
        <end position="269"/>
    </location>
</feature>
<dbReference type="PANTHER" id="PTHR23501:SF33">
    <property type="entry name" value="MAJOR FACILITATOR SUPERFAMILY (MFS) PROFILE DOMAIN-CONTAINING PROTEIN"/>
    <property type="match status" value="1"/>
</dbReference>